<gene>
    <name evidence="1" type="ORF">EK21DRAFT_109655</name>
</gene>
<name>A0A9P4HE16_9PLEO</name>
<dbReference type="OrthoDB" id="4476201at2759"/>
<dbReference type="EMBL" id="ML978170">
    <property type="protein sequence ID" value="KAF2032903.1"/>
    <property type="molecule type" value="Genomic_DNA"/>
</dbReference>
<reference evidence="1" key="1">
    <citation type="journal article" date="2020" name="Stud. Mycol.">
        <title>101 Dothideomycetes genomes: a test case for predicting lifestyles and emergence of pathogens.</title>
        <authorList>
            <person name="Haridas S."/>
            <person name="Albert R."/>
            <person name="Binder M."/>
            <person name="Bloem J."/>
            <person name="Labutti K."/>
            <person name="Salamov A."/>
            <person name="Andreopoulos B."/>
            <person name="Baker S."/>
            <person name="Barry K."/>
            <person name="Bills G."/>
            <person name="Bluhm B."/>
            <person name="Cannon C."/>
            <person name="Castanera R."/>
            <person name="Culley D."/>
            <person name="Daum C."/>
            <person name="Ezra D."/>
            <person name="Gonzalez J."/>
            <person name="Henrissat B."/>
            <person name="Kuo A."/>
            <person name="Liang C."/>
            <person name="Lipzen A."/>
            <person name="Lutzoni F."/>
            <person name="Magnuson J."/>
            <person name="Mondo S."/>
            <person name="Nolan M."/>
            <person name="Ohm R."/>
            <person name="Pangilinan J."/>
            <person name="Park H.-J."/>
            <person name="Ramirez L."/>
            <person name="Alfaro M."/>
            <person name="Sun H."/>
            <person name="Tritt A."/>
            <person name="Yoshinaga Y."/>
            <person name="Zwiers L.-H."/>
            <person name="Turgeon B."/>
            <person name="Goodwin S."/>
            <person name="Spatafora J."/>
            <person name="Crous P."/>
            <person name="Grigoriev I."/>
        </authorList>
    </citation>
    <scope>NUCLEOTIDE SEQUENCE</scope>
    <source>
        <strain evidence="1">CBS 110217</strain>
    </source>
</reference>
<dbReference type="PANTHER" id="PTHR24148">
    <property type="entry name" value="ANKYRIN REPEAT DOMAIN-CONTAINING PROTEIN 39 HOMOLOG-RELATED"/>
    <property type="match status" value="1"/>
</dbReference>
<protein>
    <submittedName>
        <fullName evidence="1">Uncharacterized protein</fullName>
    </submittedName>
</protein>
<dbReference type="Proteomes" id="UP000799777">
    <property type="component" value="Unassembled WGS sequence"/>
</dbReference>
<dbReference type="InterPro" id="IPR052895">
    <property type="entry name" value="HetReg/Transcr_Mod"/>
</dbReference>
<comment type="caution">
    <text evidence="1">The sequence shown here is derived from an EMBL/GenBank/DDBJ whole genome shotgun (WGS) entry which is preliminary data.</text>
</comment>
<evidence type="ECO:0000313" key="1">
    <source>
        <dbReference type="EMBL" id="KAF2032903.1"/>
    </source>
</evidence>
<proteinExistence type="predicted"/>
<organism evidence="1 2">
    <name type="scientific">Setomelanomma holmii</name>
    <dbReference type="NCBI Taxonomy" id="210430"/>
    <lineage>
        <taxon>Eukaryota</taxon>
        <taxon>Fungi</taxon>
        <taxon>Dikarya</taxon>
        <taxon>Ascomycota</taxon>
        <taxon>Pezizomycotina</taxon>
        <taxon>Dothideomycetes</taxon>
        <taxon>Pleosporomycetidae</taxon>
        <taxon>Pleosporales</taxon>
        <taxon>Pleosporineae</taxon>
        <taxon>Phaeosphaeriaceae</taxon>
        <taxon>Setomelanomma</taxon>
    </lineage>
</organism>
<accession>A0A9P4HE16</accession>
<dbReference type="Pfam" id="PF26639">
    <property type="entry name" value="Het-6_barrel"/>
    <property type="match status" value="1"/>
</dbReference>
<dbReference type="AlphaFoldDB" id="A0A9P4HE16"/>
<sequence length="305" mass="35445">MDQYVRDGWTWDPNDKVEDLYSPYVVLLLQSDAVALLLSFPETMQRNPLLPSWCPDLHYRQISDVLADHEGHHAGFNVMTQVRLDWDQYNKDPKTLRIKGIVMDTVKSVIEDEWETDMGEDCLETRPTSARMQKIIELMQKYTVLAGDFVSATELWRIFIGNVVGDEDSKLHLLRGFSSIHDRLVKRKWKVKADTLRSAYEELKSWKPEMGEPSAAIQQYLKNARKVCFGRRFFTSESGRIGFGPRSMMVGDVVCIFKKVKVPFVLQQYLSLPDTYFLKGKAYIHGLMYGEYLKVNKNFCWISMM</sequence>
<keyword evidence="2" id="KW-1185">Reference proteome</keyword>
<evidence type="ECO:0000313" key="2">
    <source>
        <dbReference type="Proteomes" id="UP000799777"/>
    </source>
</evidence>
<dbReference type="PANTHER" id="PTHR24148:SF77">
    <property type="entry name" value="HETEROKARYON INCOMPATIBILITY DOMAIN-CONTAINING PROTEIN"/>
    <property type="match status" value="1"/>
</dbReference>